<dbReference type="EMBL" id="RAPQ01000008">
    <property type="protein sequence ID" value="RKE04335.1"/>
    <property type="molecule type" value="Genomic_DNA"/>
</dbReference>
<dbReference type="InterPro" id="IPR011051">
    <property type="entry name" value="RmlC_Cupin_sf"/>
</dbReference>
<dbReference type="InterPro" id="IPR014710">
    <property type="entry name" value="RmlC-like_jellyroll"/>
</dbReference>
<dbReference type="Gene3D" id="2.60.120.10">
    <property type="entry name" value="Jelly Rolls"/>
    <property type="match status" value="1"/>
</dbReference>
<dbReference type="AlphaFoldDB" id="A0A419X9E8"/>
<dbReference type="InterPro" id="IPR008894">
    <property type="entry name" value="QdtA_cupin_dom"/>
</dbReference>
<proteinExistence type="predicted"/>
<reference evidence="2 3" key="1">
    <citation type="submission" date="2018-09" db="EMBL/GenBank/DDBJ databases">
        <title>Genomic Encyclopedia of Archaeal and Bacterial Type Strains, Phase II (KMG-II): from individual species to whole genera.</title>
        <authorList>
            <person name="Goeker M."/>
        </authorList>
    </citation>
    <scope>NUCLEOTIDE SEQUENCE [LARGE SCALE GENOMIC DNA]</scope>
    <source>
        <strain evidence="2 3">DSM 21950</strain>
    </source>
</reference>
<keyword evidence="3" id="KW-1185">Reference proteome</keyword>
<evidence type="ECO:0000313" key="3">
    <source>
        <dbReference type="Proteomes" id="UP000284531"/>
    </source>
</evidence>
<dbReference type="OrthoDB" id="9795513at2"/>
<dbReference type="Pfam" id="PF05523">
    <property type="entry name" value="FdtA"/>
    <property type="match status" value="1"/>
</dbReference>
<dbReference type="Proteomes" id="UP000284531">
    <property type="component" value="Unassembled WGS sequence"/>
</dbReference>
<name>A0A419X9E8_9BACT</name>
<protein>
    <submittedName>
        <fullName evidence="2">WxcM-like protein</fullName>
    </submittedName>
</protein>
<evidence type="ECO:0000259" key="1">
    <source>
        <dbReference type="Pfam" id="PF05523"/>
    </source>
</evidence>
<organism evidence="2 3">
    <name type="scientific">Marinifilum flexuosum</name>
    <dbReference type="NCBI Taxonomy" id="1117708"/>
    <lineage>
        <taxon>Bacteria</taxon>
        <taxon>Pseudomonadati</taxon>
        <taxon>Bacteroidota</taxon>
        <taxon>Bacteroidia</taxon>
        <taxon>Marinilabiliales</taxon>
        <taxon>Marinifilaceae</taxon>
    </lineage>
</organism>
<accession>A0A419X9E8</accession>
<comment type="caution">
    <text evidence="2">The sequence shown here is derived from an EMBL/GenBank/DDBJ whole genome shotgun (WGS) entry which is preliminary data.</text>
</comment>
<dbReference type="CDD" id="cd20292">
    <property type="entry name" value="cupin_QdtA-like"/>
    <property type="match status" value="1"/>
</dbReference>
<feature type="domain" description="Sugar 3,4-ketoisomerase QdtA cupin" evidence="1">
    <location>
        <begin position="33"/>
        <end position="149"/>
    </location>
</feature>
<gene>
    <name evidence="2" type="ORF">BXY64_1355</name>
</gene>
<evidence type="ECO:0000313" key="2">
    <source>
        <dbReference type="EMBL" id="RKE04335.1"/>
    </source>
</evidence>
<sequence>MRISILSFFNQTIMNTSIKKKHIGVISKKQHRVFKDFRGELTPLEFSELPFKVHRLFYVKNVPAGAIRGEHAHFQTKQFLICLKGQIEVGLETNNYKTILLNENEGVFIDKMIWDWQRFLTNDSILLVLCSSSYSKDDYIFDKQHFLDILNNEVSINSNSCL</sequence>
<dbReference type="SUPFAM" id="SSF51182">
    <property type="entry name" value="RmlC-like cupins"/>
    <property type="match status" value="1"/>
</dbReference>